<dbReference type="EMBL" id="BMKU01000004">
    <property type="protein sequence ID" value="GGG94746.1"/>
    <property type="molecule type" value="Genomic_DNA"/>
</dbReference>
<evidence type="ECO:0000313" key="6">
    <source>
        <dbReference type="Proteomes" id="UP000596938"/>
    </source>
</evidence>
<evidence type="ECO:0000256" key="3">
    <source>
        <dbReference type="SAM" id="MobiDB-lite"/>
    </source>
</evidence>
<dbReference type="PANTHER" id="PTHR43004">
    <property type="entry name" value="TRK SYSTEM POTASSIUM UPTAKE PROTEIN"/>
    <property type="match status" value="1"/>
</dbReference>
<feature type="domain" description="FAD-binding" evidence="4">
    <location>
        <begin position="15"/>
        <end position="391"/>
    </location>
</feature>
<dbReference type="Proteomes" id="UP000596938">
    <property type="component" value="Unassembled WGS sequence"/>
</dbReference>
<reference evidence="6" key="1">
    <citation type="journal article" date="2019" name="Int. J. Syst. Evol. Microbiol.">
        <title>The Global Catalogue of Microorganisms (GCM) 10K type strain sequencing project: providing services to taxonomists for standard genome sequencing and annotation.</title>
        <authorList>
            <consortium name="The Broad Institute Genomics Platform"/>
            <consortium name="The Broad Institute Genome Sequencing Center for Infectious Disease"/>
            <person name="Wu L."/>
            <person name="Ma J."/>
        </authorList>
    </citation>
    <scope>NUCLEOTIDE SEQUENCE [LARGE SCALE GENOMIC DNA]</scope>
    <source>
        <strain evidence="6">CGMCC 1.1927</strain>
    </source>
</reference>
<dbReference type="Gene3D" id="3.30.9.10">
    <property type="entry name" value="D-Amino Acid Oxidase, subunit A, domain 2"/>
    <property type="match status" value="1"/>
</dbReference>
<organism evidence="5 6">
    <name type="scientific">Pseudarthrobacter polychromogenes</name>
    <dbReference type="NCBI Taxonomy" id="1676"/>
    <lineage>
        <taxon>Bacteria</taxon>
        <taxon>Bacillati</taxon>
        <taxon>Actinomycetota</taxon>
        <taxon>Actinomycetes</taxon>
        <taxon>Micrococcales</taxon>
        <taxon>Micrococcaceae</taxon>
        <taxon>Pseudarthrobacter</taxon>
    </lineage>
</organism>
<evidence type="ECO:0000259" key="4">
    <source>
        <dbReference type="Pfam" id="PF01494"/>
    </source>
</evidence>
<dbReference type="PRINTS" id="PR00420">
    <property type="entry name" value="RNGMNOXGNASE"/>
</dbReference>
<evidence type="ECO:0000313" key="5">
    <source>
        <dbReference type="EMBL" id="GGG94746.1"/>
    </source>
</evidence>
<dbReference type="InterPro" id="IPR036188">
    <property type="entry name" value="FAD/NAD-bd_sf"/>
</dbReference>
<comment type="caution">
    <text evidence="5">The sequence shown here is derived from an EMBL/GenBank/DDBJ whole genome shotgun (WGS) entry which is preliminary data.</text>
</comment>
<dbReference type="Pfam" id="PF01494">
    <property type="entry name" value="FAD_binding_3"/>
    <property type="match status" value="1"/>
</dbReference>
<keyword evidence="5" id="KW-0503">Monooxygenase</keyword>
<proteinExistence type="predicted"/>
<accession>A0ABQ1XIV3</accession>
<feature type="compositionally biased region" description="Polar residues" evidence="3">
    <location>
        <begin position="585"/>
        <end position="597"/>
    </location>
</feature>
<dbReference type="Gene3D" id="3.50.50.60">
    <property type="entry name" value="FAD/NAD(P)-binding domain"/>
    <property type="match status" value="1"/>
</dbReference>
<keyword evidence="2" id="KW-0274">FAD</keyword>
<evidence type="ECO:0000256" key="1">
    <source>
        <dbReference type="ARBA" id="ARBA00022630"/>
    </source>
</evidence>
<dbReference type="Gene3D" id="3.40.30.120">
    <property type="match status" value="1"/>
</dbReference>
<dbReference type="GO" id="GO:0004497">
    <property type="term" value="F:monooxygenase activity"/>
    <property type="evidence" value="ECO:0007669"/>
    <property type="project" value="UniProtKB-KW"/>
</dbReference>
<dbReference type="InterPro" id="IPR002938">
    <property type="entry name" value="FAD-bd"/>
</dbReference>
<dbReference type="RefSeq" id="WP_188810136.1">
    <property type="nucleotide sequence ID" value="NZ_BAAAWV010000001.1"/>
</dbReference>
<dbReference type="InterPro" id="IPR050641">
    <property type="entry name" value="RIFMO-like"/>
</dbReference>
<dbReference type="SUPFAM" id="SSF51905">
    <property type="entry name" value="FAD/NAD(P)-binding domain"/>
    <property type="match status" value="1"/>
</dbReference>
<keyword evidence="1" id="KW-0285">Flavoprotein</keyword>
<keyword evidence="6" id="KW-1185">Reference proteome</keyword>
<dbReference type="NCBIfam" id="NF004780">
    <property type="entry name" value="PRK06126.1"/>
    <property type="match status" value="1"/>
</dbReference>
<keyword evidence="5" id="KW-0560">Oxidoreductase</keyword>
<feature type="region of interest" description="Disordered" evidence="3">
    <location>
        <begin position="584"/>
        <end position="610"/>
    </location>
</feature>
<dbReference type="PANTHER" id="PTHR43004:SF21">
    <property type="entry name" value="FAD-BINDING DOMAIN-CONTAINING PROTEIN-RELATED"/>
    <property type="match status" value="1"/>
</dbReference>
<evidence type="ECO:0000256" key="2">
    <source>
        <dbReference type="ARBA" id="ARBA00022827"/>
    </source>
</evidence>
<name>A0ABQ1XIV3_9MICC</name>
<protein>
    <submittedName>
        <fullName evidence="5">Monooxygenase</fullName>
    </submittedName>
</protein>
<gene>
    <name evidence="5" type="ORF">GCM10011577_17120</name>
</gene>
<dbReference type="Pfam" id="PF21274">
    <property type="entry name" value="Rng_hyd_C"/>
    <property type="match status" value="1"/>
</dbReference>
<sequence>MGTLPVTSPEHVPGEAQVLVSGGGPSGLFLALDLAARGIPSTVIEPRSSVDHTRPRAKTTNARTMTHLRRLGLADALRAAAPLPVDYAQDVIFCTHLAGPAAHELRRFRNAFQLVPGRYGPQPECGQQVPQPVLEEVLRAAAARNPLVTFITGWSVVDVQELQDQELQRAEGQDTAGQGTAPLYAAVVQDASGSTATIRSSYVVGADGGSSAVRRSLGIRLEGGSAALSNISILFRSKQLGQAITLNSAVQYWVVGSEAAGMVGRMDLADTWWAIIQGVDPTKEVAPGDAAALVRSLVGTDAADIDVDVVATDPWTARMLLAPQYSRGNIFLVGDAAHLNPPWGGHGFNTCVGDAANLAWKLAADIQGWAGPEILDSYGHERRPVAARTIRDAAANGKALAYHFADPRLDHDGPDGGAARRAVHEALAVKQSEFDSLGLVLGYTYADSPAVVPDGSPVPAEDPIRYVPSATPGALLPHAWLQDSTSLYDRLGGGFTLLADGGALGGVRGEHAFAEVLDAGARQGIPVAVAEVGPTGDGTPLSELWGAPAVLVRPDQHVAWRGSSAEAAAAALAVAAGFAPAGVSPGTSPQGTSFSVQDETRSNRVDAVIP</sequence>